<sequence>MKTINSEFSTSSESILQSDSDIALESLGAREHDDIHRYYVQYLYPMRAYVKQTVVYTMKMLNANKKLRRKLYAAMICSLIIFYGAFLVFESDDLSVTIGFKNSKIENSSIEENLSGTSATYDEYGNLSPEALNSWNSLQKELQTTRPLANDRSYMNSYDTTELIEKQNYELMATNNFVKDREFKSFSIKSYQSNANIEGCFSKQKQCDAITLESNLEFSPKINYINEDIYELVQRLMKEDPWLKEHFEEIAKDKNVDLKQLAKNYLYRFGSSSQWIEDYQCYLVYSRLVIAPTKVRNLGFFSLIVSQAFDKNWNEIKGKKIPYLDITTPDNLAEQIAAIENQIPSIVNCSELPDKSLISKCNEDLKIQMEQIEEDKHNLLSKYYRIYPSLIKVPFKLFKNSGLSGPEDPKISLRKNKDGRTEPIVLFNRAHELYGRIMHAVLPHRRYMSTIPLYLASENMAGSQKNWSPIYSEDDGASDFSRGSITLVATVSPLIILNCSLDTGLCEKTFDVKDKADKSAKFYSSIRGGTSYVKLPPVVPDLRGRDIWVGLVKPHLDSCGASSRFYRMALTLLEKSNGNFHYSLITETLDFDRPVRSWSLKDNYSADGYNVRSPNSIISWDVVGQNNETHEYEDYMQISVSEADVESYVFVLKGVMNYITKSFQKPNLYEYIDWSNKASIDKRVNLGHDCYLTDARAYCYKYGAKYPKV</sequence>
<keyword evidence="4" id="KW-0735">Signal-anchor</keyword>
<comment type="similarity">
    <text evidence="2">Belongs to the BMT family.</text>
</comment>
<comment type="subcellular location">
    <subcellularLocation>
        <location evidence="1">Membrane</location>
        <topology evidence="1">Single-pass type II membrane protein</topology>
    </subcellularLocation>
</comment>
<evidence type="ECO:0000256" key="4">
    <source>
        <dbReference type="ARBA" id="ARBA00022968"/>
    </source>
</evidence>
<proteinExistence type="inferred from homology"/>
<keyword evidence="6" id="KW-1133">Transmembrane helix</keyword>
<keyword evidence="6" id="KW-0812">Transmembrane</keyword>
<evidence type="ECO:0000256" key="3">
    <source>
        <dbReference type="ARBA" id="ARBA00022676"/>
    </source>
</evidence>
<keyword evidence="6" id="KW-0472">Membrane</keyword>
<gene>
    <name evidence="7" type="ORF">RNJ44_00792</name>
</gene>
<name>A0ABR4NS28_9SACH</name>
<comment type="caution">
    <text evidence="7">The sequence shown here is derived from an EMBL/GenBank/DDBJ whole genome shotgun (WGS) entry which is preliminary data.</text>
</comment>
<evidence type="ECO:0000256" key="1">
    <source>
        <dbReference type="ARBA" id="ARBA00004606"/>
    </source>
</evidence>
<keyword evidence="8" id="KW-1185">Reference proteome</keyword>
<dbReference type="EMBL" id="JBEVYD010000008">
    <property type="protein sequence ID" value="KAL3231153.1"/>
    <property type="molecule type" value="Genomic_DNA"/>
</dbReference>
<accession>A0ABR4NS28</accession>
<reference evidence="7 8" key="1">
    <citation type="submission" date="2024-05" db="EMBL/GenBank/DDBJ databases">
        <title>Long read based assembly of the Candida bracarensis genome reveals expanded adhesin content.</title>
        <authorList>
            <person name="Marcet-Houben M."/>
            <person name="Ksiezopolska E."/>
            <person name="Gabaldon T."/>
        </authorList>
    </citation>
    <scope>NUCLEOTIDE SEQUENCE [LARGE SCALE GENOMIC DNA]</scope>
    <source>
        <strain evidence="7 8">CBM6</strain>
    </source>
</reference>
<evidence type="ECO:0000256" key="5">
    <source>
        <dbReference type="ARBA" id="ARBA00023316"/>
    </source>
</evidence>
<keyword evidence="3" id="KW-0808">Transferase</keyword>
<evidence type="ECO:0000256" key="2">
    <source>
        <dbReference type="ARBA" id="ARBA00009486"/>
    </source>
</evidence>
<feature type="transmembrane region" description="Helical" evidence="6">
    <location>
        <begin position="71"/>
        <end position="89"/>
    </location>
</feature>
<dbReference type="Pfam" id="PF12141">
    <property type="entry name" value="BMT"/>
    <property type="match status" value="2"/>
</dbReference>
<protein>
    <submittedName>
        <fullName evidence="7">Uncharacterized protein</fullName>
    </submittedName>
</protein>
<evidence type="ECO:0000313" key="8">
    <source>
        <dbReference type="Proteomes" id="UP001623330"/>
    </source>
</evidence>
<evidence type="ECO:0000313" key="7">
    <source>
        <dbReference type="EMBL" id="KAL3231153.1"/>
    </source>
</evidence>
<dbReference type="InterPro" id="IPR021988">
    <property type="entry name" value="BMT1"/>
</dbReference>
<organism evidence="7 8">
    <name type="scientific">Nakaseomyces bracarensis</name>
    <dbReference type="NCBI Taxonomy" id="273131"/>
    <lineage>
        <taxon>Eukaryota</taxon>
        <taxon>Fungi</taxon>
        <taxon>Dikarya</taxon>
        <taxon>Ascomycota</taxon>
        <taxon>Saccharomycotina</taxon>
        <taxon>Saccharomycetes</taxon>
        <taxon>Saccharomycetales</taxon>
        <taxon>Saccharomycetaceae</taxon>
        <taxon>Nakaseomyces</taxon>
    </lineage>
</organism>
<evidence type="ECO:0000256" key="6">
    <source>
        <dbReference type="SAM" id="Phobius"/>
    </source>
</evidence>
<dbReference type="Proteomes" id="UP001623330">
    <property type="component" value="Unassembled WGS sequence"/>
</dbReference>
<keyword evidence="5" id="KW-0961">Cell wall biogenesis/degradation</keyword>
<keyword evidence="3" id="KW-0328">Glycosyltransferase</keyword>